<protein>
    <submittedName>
        <fullName evidence="1">Uncharacterized protein</fullName>
    </submittedName>
</protein>
<sequence>MIKIKAEDITLSELFVPSCKRALDLIEDDINACRKDVGRLKMQISKIRRDTDSEEYEIRLRGYVHHITLQRHVRKREMATMRDA</sequence>
<comment type="caution">
    <text evidence="1">The sequence shown here is derived from an EMBL/GenBank/DDBJ whole genome shotgun (WGS) entry which is preliminary data.</text>
</comment>
<organism evidence="1 2">
    <name type="scientific">Paenibacillus glycanilyticus</name>
    <dbReference type="NCBI Taxonomy" id="126569"/>
    <lineage>
        <taxon>Bacteria</taxon>
        <taxon>Bacillati</taxon>
        <taxon>Bacillota</taxon>
        <taxon>Bacilli</taxon>
        <taxon>Bacillales</taxon>
        <taxon>Paenibacillaceae</taxon>
        <taxon>Paenibacillus</taxon>
    </lineage>
</organism>
<dbReference type="Proteomes" id="UP001285921">
    <property type="component" value="Unassembled WGS sequence"/>
</dbReference>
<gene>
    <name evidence="1" type="ORF">PghCCS26_46090</name>
</gene>
<reference evidence="1 2" key="1">
    <citation type="submission" date="2023-05" db="EMBL/GenBank/DDBJ databases">
        <title>Draft genome of Paenibacillus sp. CCS26.</title>
        <authorList>
            <person name="Akita H."/>
            <person name="Shinto Y."/>
            <person name="Kimura Z."/>
        </authorList>
    </citation>
    <scope>NUCLEOTIDE SEQUENCE [LARGE SCALE GENOMIC DNA]</scope>
    <source>
        <strain evidence="1 2">CCS26</strain>
    </source>
</reference>
<dbReference type="RefSeq" id="WP_317981435.1">
    <property type="nucleotide sequence ID" value="NZ_BTCL01000020.1"/>
</dbReference>
<proteinExistence type="predicted"/>
<name>A0ABQ6NSI2_9BACL</name>
<keyword evidence="2" id="KW-1185">Reference proteome</keyword>
<dbReference type="Pfam" id="PF26325">
    <property type="entry name" value="YhjD"/>
    <property type="match status" value="1"/>
</dbReference>
<accession>A0ABQ6NSI2</accession>
<evidence type="ECO:0000313" key="2">
    <source>
        <dbReference type="Proteomes" id="UP001285921"/>
    </source>
</evidence>
<dbReference type="EMBL" id="BTCL01000020">
    <property type="protein sequence ID" value="GMK47479.1"/>
    <property type="molecule type" value="Genomic_DNA"/>
</dbReference>
<evidence type="ECO:0000313" key="1">
    <source>
        <dbReference type="EMBL" id="GMK47479.1"/>
    </source>
</evidence>
<dbReference type="InterPro" id="IPR058600">
    <property type="entry name" value="YhjD-like"/>
</dbReference>